<evidence type="ECO:0000256" key="1">
    <source>
        <dbReference type="SAM" id="MobiDB-lite"/>
    </source>
</evidence>
<evidence type="ECO:0000313" key="2">
    <source>
        <dbReference type="EnsemblMetazoa" id="MDOA014112-PB"/>
    </source>
</evidence>
<dbReference type="PANTHER" id="PTHR10699">
    <property type="entry name" value="NEUROMODULIN"/>
    <property type="match status" value="1"/>
</dbReference>
<dbReference type="VEuPathDB" id="VectorBase:MDOMA2_003163"/>
<dbReference type="FunFam" id="1.20.5.190:FF:000049">
    <property type="entry name" value="Igloo, isoform A"/>
    <property type="match status" value="1"/>
</dbReference>
<dbReference type="AlphaFoldDB" id="A0A1I8NDK3"/>
<feature type="region of interest" description="Disordered" evidence="1">
    <location>
        <begin position="155"/>
        <end position="197"/>
    </location>
</feature>
<dbReference type="eggNOG" id="ENOG502S69B">
    <property type="taxonomic scope" value="Eukaryota"/>
</dbReference>
<feature type="region of interest" description="Disordered" evidence="1">
    <location>
        <begin position="1"/>
        <end position="138"/>
    </location>
</feature>
<dbReference type="GO" id="GO:0005516">
    <property type="term" value="F:calmodulin binding"/>
    <property type="evidence" value="ECO:0007669"/>
    <property type="project" value="TreeGrafter"/>
</dbReference>
<feature type="compositionally biased region" description="Polar residues" evidence="1">
    <location>
        <begin position="1"/>
        <end position="43"/>
    </location>
</feature>
<dbReference type="InterPro" id="IPR000048">
    <property type="entry name" value="IQ_motif_EF-hand-BS"/>
</dbReference>
<dbReference type="KEGG" id="mde:101889304"/>
<dbReference type="CDD" id="cd23767">
    <property type="entry name" value="IQCD"/>
    <property type="match status" value="3"/>
</dbReference>
<accession>A0A1I8NDK3</accession>
<dbReference type="OrthoDB" id="252964at2759"/>
<dbReference type="SMART" id="SM00015">
    <property type="entry name" value="IQ"/>
    <property type="match status" value="3"/>
</dbReference>
<dbReference type="PROSITE" id="PS50096">
    <property type="entry name" value="IQ"/>
    <property type="match status" value="3"/>
</dbReference>
<protein>
    <submittedName>
        <fullName evidence="2">Uncharacterized protein</fullName>
    </submittedName>
</protein>
<feature type="compositionally biased region" description="Low complexity" evidence="1">
    <location>
        <begin position="162"/>
        <end position="183"/>
    </location>
</feature>
<feature type="compositionally biased region" description="Polar residues" evidence="1">
    <location>
        <begin position="96"/>
        <end position="121"/>
    </location>
</feature>
<name>A0A1I8NDK3_MUSDO</name>
<gene>
    <name evidence="2" type="primary">101889304</name>
</gene>
<dbReference type="STRING" id="7370.A0A1I8NDK3"/>
<dbReference type="VEuPathDB" id="VectorBase:MDOA014112"/>
<dbReference type="PANTHER" id="PTHR10699:SF11">
    <property type="entry name" value="IGLOO, ISOFORM A"/>
    <property type="match status" value="1"/>
</dbReference>
<dbReference type="Gene3D" id="1.20.5.190">
    <property type="match status" value="2"/>
</dbReference>
<dbReference type="Pfam" id="PF00612">
    <property type="entry name" value="IQ"/>
    <property type="match status" value="3"/>
</dbReference>
<organism evidence="2">
    <name type="scientific">Musca domestica</name>
    <name type="common">House fly</name>
    <dbReference type="NCBI Taxonomy" id="7370"/>
    <lineage>
        <taxon>Eukaryota</taxon>
        <taxon>Metazoa</taxon>
        <taxon>Ecdysozoa</taxon>
        <taxon>Arthropoda</taxon>
        <taxon>Hexapoda</taxon>
        <taxon>Insecta</taxon>
        <taxon>Pterygota</taxon>
        <taxon>Neoptera</taxon>
        <taxon>Endopterygota</taxon>
        <taxon>Diptera</taxon>
        <taxon>Brachycera</taxon>
        <taxon>Muscomorpha</taxon>
        <taxon>Muscoidea</taxon>
        <taxon>Muscidae</taxon>
        <taxon>Musca</taxon>
    </lineage>
</organism>
<dbReference type="RefSeq" id="XP_005184118.2">
    <property type="nucleotide sequence ID" value="XM_005184061.4"/>
</dbReference>
<feature type="compositionally biased region" description="Polar residues" evidence="1">
    <location>
        <begin position="54"/>
        <end position="86"/>
    </location>
</feature>
<proteinExistence type="predicted"/>
<dbReference type="EnsemblMetazoa" id="MDOA014112-RB">
    <property type="protein sequence ID" value="MDOA014112-PB"/>
    <property type="gene ID" value="MDOA014112"/>
</dbReference>
<reference evidence="2" key="1">
    <citation type="submission" date="2020-05" db="UniProtKB">
        <authorList>
            <consortium name="EnsemblMetazoa"/>
        </authorList>
    </citation>
    <scope>IDENTIFICATION</scope>
    <source>
        <strain evidence="2">Aabys</strain>
    </source>
</reference>
<sequence length="275" mass="29441">MGCNTSQELKNKEGSSTGVNGTTAAVGQQSEENAISGQSNSNMQDDKQQKDEPTSPNMSKQPTTAESQKSATSHHSIMSSVNSNGDAVNPKHFANTPGNSKTTLSSPVKENGSIPQNSCSKAETLDFNDMNDMGEDEAKAATKIQAVFRGHKVRATMKKSETTSAATSSNNTPASGAAAATENEPTKEELEAEFDPNDKELCSAALKIQATFRGHLTRKLVAKDTPEDVDIQEITKKVAEELDIDLSDPELNKAATKIQASFRGHKTRKETQPIE</sequence>
<feature type="compositionally biased region" description="Basic and acidic residues" evidence="1">
    <location>
        <begin position="44"/>
        <end position="53"/>
    </location>
</feature>